<sequence>MESSNERRAPVWLGVVFGCGLVLCLAGAVLFFVRYRVYVVPSPSMVPTLQVGDRMIADTWDRSPKAGDLVIFNARDWGAQAAASTEVKRVLAVAGDSVSCCSVGGQLGVNGQAVPEPYLNQVPGQPTVASATPFTAQVPAGRVFLLGDNRNASLDSRAQLQNQSGTIAESDIQSKVVAVGLPLERLSFVGGFGPGNFFSLLVLGTAAGVAAALLSGLALLVLWVGQFVVRRPAGR</sequence>
<dbReference type="NCBIfam" id="TIGR02227">
    <property type="entry name" value="sigpep_I_bact"/>
    <property type="match status" value="1"/>
</dbReference>
<dbReference type="GO" id="GO:0009003">
    <property type="term" value="F:signal peptidase activity"/>
    <property type="evidence" value="ECO:0007669"/>
    <property type="project" value="UniProtKB-EC"/>
</dbReference>
<comment type="similarity">
    <text evidence="2 3">Belongs to the peptidase S26 family.</text>
</comment>
<keyword evidence="3" id="KW-0645">Protease</keyword>
<dbReference type="InterPro" id="IPR000223">
    <property type="entry name" value="Pept_S26A_signal_pept_1"/>
</dbReference>
<evidence type="ECO:0000313" key="5">
    <source>
        <dbReference type="EMBL" id="MDR6269244.1"/>
    </source>
</evidence>
<feature type="transmembrane region" description="Helical" evidence="3">
    <location>
        <begin position="197"/>
        <end position="225"/>
    </location>
</feature>
<proteinExistence type="inferred from homology"/>
<comment type="caution">
    <text evidence="5">The sequence shown here is derived from an EMBL/GenBank/DDBJ whole genome shotgun (WGS) entry which is preliminary data.</text>
</comment>
<dbReference type="PANTHER" id="PTHR43390:SF1">
    <property type="entry name" value="CHLOROPLAST PROCESSING PEPTIDASE"/>
    <property type="match status" value="1"/>
</dbReference>
<evidence type="ECO:0000256" key="1">
    <source>
        <dbReference type="ARBA" id="ARBA00004401"/>
    </source>
</evidence>
<dbReference type="Gene3D" id="2.10.109.10">
    <property type="entry name" value="Umud Fragment, subunit A"/>
    <property type="match status" value="1"/>
</dbReference>
<comment type="caution">
    <text evidence="3">Lacks conserved residue(s) required for the propagation of feature annotation.</text>
</comment>
<dbReference type="RefSeq" id="WP_309797405.1">
    <property type="nucleotide sequence ID" value="NZ_BAAAHY010000001.1"/>
</dbReference>
<comment type="subcellular location">
    <subcellularLocation>
        <location evidence="1">Cell membrane</location>
        <topology evidence="1">Single-pass type II membrane protein</topology>
    </subcellularLocation>
    <subcellularLocation>
        <location evidence="3">Membrane</location>
        <topology evidence="3">Single-pass type II membrane protein</topology>
    </subcellularLocation>
</comment>
<dbReference type="PRINTS" id="PR00727">
    <property type="entry name" value="LEADERPTASE"/>
</dbReference>
<keyword evidence="3 5" id="KW-0378">Hydrolase</keyword>
<keyword evidence="3" id="KW-1133">Transmembrane helix</keyword>
<dbReference type="PANTHER" id="PTHR43390">
    <property type="entry name" value="SIGNAL PEPTIDASE I"/>
    <property type="match status" value="1"/>
</dbReference>
<dbReference type="PROSITE" id="PS51257">
    <property type="entry name" value="PROKAR_LIPOPROTEIN"/>
    <property type="match status" value="1"/>
</dbReference>
<keyword evidence="3" id="KW-0472">Membrane</keyword>
<feature type="transmembrane region" description="Helical" evidence="3">
    <location>
        <begin position="12"/>
        <end position="33"/>
    </location>
</feature>
<dbReference type="InterPro" id="IPR019533">
    <property type="entry name" value="Peptidase_S26"/>
</dbReference>
<feature type="domain" description="Peptidase S26" evidence="4">
    <location>
        <begin position="21"/>
        <end position="178"/>
    </location>
</feature>
<keyword evidence="3" id="KW-0812">Transmembrane</keyword>
<keyword evidence="6" id="KW-1185">Reference proteome</keyword>
<dbReference type="CDD" id="cd06530">
    <property type="entry name" value="S26_SPase_I"/>
    <property type="match status" value="1"/>
</dbReference>
<name>A0ABU1JA07_9MICC</name>
<evidence type="ECO:0000256" key="2">
    <source>
        <dbReference type="ARBA" id="ARBA00009370"/>
    </source>
</evidence>
<dbReference type="SUPFAM" id="SSF51306">
    <property type="entry name" value="LexA/Signal peptidase"/>
    <property type="match status" value="1"/>
</dbReference>
<dbReference type="EMBL" id="JAVDQF010000001">
    <property type="protein sequence ID" value="MDR6269244.1"/>
    <property type="molecule type" value="Genomic_DNA"/>
</dbReference>
<dbReference type="EC" id="3.4.21.89" evidence="3"/>
<dbReference type="InterPro" id="IPR036286">
    <property type="entry name" value="LexA/Signal_pep-like_sf"/>
</dbReference>
<organism evidence="5 6">
    <name type="scientific">Arthrobacter russicus</name>
    <dbReference type="NCBI Taxonomy" id="172040"/>
    <lineage>
        <taxon>Bacteria</taxon>
        <taxon>Bacillati</taxon>
        <taxon>Actinomycetota</taxon>
        <taxon>Actinomycetes</taxon>
        <taxon>Micrococcales</taxon>
        <taxon>Micrococcaceae</taxon>
        <taxon>Arthrobacter</taxon>
    </lineage>
</organism>
<accession>A0ABU1JA07</accession>
<protein>
    <recommendedName>
        <fullName evidence="3">Signal peptidase I</fullName>
        <ecNumber evidence="3">3.4.21.89</ecNumber>
    </recommendedName>
</protein>
<reference evidence="5 6" key="1">
    <citation type="submission" date="2023-07" db="EMBL/GenBank/DDBJ databases">
        <title>Sequencing the genomes of 1000 actinobacteria strains.</title>
        <authorList>
            <person name="Klenk H.-P."/>
        </authorList>
    </citation>
    <scope>NUCLEOTIDE SEQUENCE [LARGE SCALE GENOMIC DNA]</scope>
    <source>
        <strain evidence="5 6">DSM 14555</strain>
    </source>
</reference>
<dbReference type="Pfam" id="PF10502">
    <property type="entry name" value="Peptidase_S26"/>
    <property type="match status" value="1"/>
</dbReference>
<evidence type="ECO:0000259" key="4">
    <source>
        <dbReference type="Pfam" id="PF10502"/>
    </source>
</evidence>
<dbReference type="Proteomes" id="UP001185069">
    <property type="component" value="Unassembled WGS sequence"/>
</dbReference>
<evidence type="ECO:0000313" key="6">
    <source>
        <dbReference type="Proteomes" id="UP001185069"/>
    </source>
</evidence>
<comment type="catalytic activity">
    <reaction evidence="3">
        <text>Cleavage of hydrophobic, N-terminal signal or leader sequences from secreted and periplasmic proteins.</text>
        <dbReference type="EC" id="3.4.21.89"/>
    </reaction>
</comment>
<evidence type="ECO:0000256" key="3">
    <source>
        <dbReference type="RuleBase" id="RU362042"/>
    </source>
</evidence>
<gene>
    <name evidence="5" type="ORF">JOE69_001482</name>
</gene>